<evidence type="ECO:0008006" key="3">
    <source>
        <dbReference type="Google" id="ProtNLM"/>
    </source>
</evidence>
<comment type="caution">
    <text evidence="1">The sequence shown here is derived from an EMBL/GenBank/DDBJ whole genome shotgun (WGS) entry which is preliminary data.</text>
</comment>
<proteinExistence type="predicted"/>
<dbReference type="AlphaFoldDB" id="A0A094WDA4"/>
<dbReference type="InterPro" id="IPR025048">
    <property type="entry name" value="DUF3987"/>
</dbReference>
<gene>
    <name evidence="1" type="ORF">LptCag_1920</name>
</gene>
<sequence>MIVGASGKGRKGTSWDRIKSVLDFADPEFATYRIKTGLSSGEGQIFQVRDPIESFDIKKGEKTITDPGVEDKRLLAVEPEFASVLKVLERDGNLLSPILRSAWEGGKLSPLTKSHPIEATDSHISLIGHITEEELVRRLNETEAANGFGNRILWVFSRRARLLPFGGQFGPEKIEGFGRQFRARLEAARITGPMGMTEDFKRLWERIYPDLSEGKGGLSGGLTSRAEAHAMRLAMIYALVDGSPDMEADHLRAALEIVAYVQDSVRWIFGESLGDPISDAIFEGLKSGPKTRTELARIFGNHKSARLIDRAVKSLAGAGRIFSTTEKPAGRERMVWNLSAEKAK</sequence>
<evidence type="ECO:0000313" key="2">
    <source>
        <dbReference type="Proteomes" id="UP000029452"/>
    </source>
</evidence>
<organism evidence="1 2">
    <name type="scientific">Leptospirillum ferriphilum</name>
    <dbReference type="NCBI Taxonomy" id="178606"/>
    <lineage>
        <taxon>Bacteria</taxon>
        <taxon>Pseudomonadati</taxon>
        <taxon>Nitrospirota</taxon>
        <taxon>Nitrospiria</taxon>
        <taxon>Nitrospirales</taxon>
        <taxon>Nitrospiraceae</taxon>
        <taxon>Leptospirillum</taxon>
    </lineage>
</organism>
<evidence type="ECO:0000313" key="1">
    <source>
        <dbReference type="EMBL" id="KGA94490.1"/>
    </source>
</evidence>
<dbReference type="RefSeq" id="WP_023524748.1">
    <property type="nucleotide sequence ID" value="NZ_JPGK01000002.1"/>
</dbReference>
<protein>
    <recommendedName>
        <fullName evidence="3">DUF3987 domain-containing protein</fullName>
    </recommendedName>
</protein>
<dbReference type="Proteomes" id="UP000029452">
    <property type="component" value="Unassembled WGS sequence"/>
</dbReference>
<reference evidence="1 2" key="1">
    <citation type="submission" date="2014-06" db="EMBL/GenBank/DDBJ databases">
        <title>Draft genome sequence of iron oxidizing acidophile Leptospirillum ferriphilum DSM14647.</title>
        <authorList>
            <person name="Cardenas J.P."/>
            <person name="Lazcano M."/>
            <person name="Ossandon F.J."/>
            <person name="Corbett M."/>
            <person name="Holmes D.S."/>
            <person name="Watkin E."/>
        </authorList>
    </citation>
    <scope>NUCLEOTIDE SEQUENCE [LARGE SCALE GENOMIC DNA]</scope>
    <source>
        <strain evidence="1 2">DSM 14647</strain>
    </source>
</reference>
<dbReference type="Pfam" id="PF13148">
    <property type="entry name" value="DUF3987"/>
    <property type="match status" value="1"/>
</dbReference>
<dbReference type="PATRIC" id="fig|178606.4.peg.454"/>
<dbReference type="EMBL" id="JPGK01000002">
    <property type="protein sequence ID" value="KGA94490.1"/>
    <property type="molecule type" value="Genomic_DNA"/>
</dbReference>
<accession>A0A094WDA4</accession>
<name>A0A094WDA4_9BACT</name>